<keyword evidence="12 15" id="KW-0234">DNA repair</keyword>
<dbReference type="Gene3D" id="3.30.40.10">
    <property type="entry name" value="Zinc/RING finger domain, C3HC4 (zinc finger)"/>
    <property type="match status" value="1"/>
</dbReference>
<evidence type="ECO:0000259" key="16">
    <source>
        <dbReference type="PROSITE" id="PS51698"/>
    </source>
</evidence>
<evidence type="ECO:0000256" key="7">
    <source>
        <dbReference type="ARBA" id="ARBA00022728"/>
    </source>
</evidence>
<evidence type="ECO:0000256" key="3">
    <source>
        <dbReference type="ARBA" id="ARBA00006388"/>
    </source>
</evidence>
<evidence type="ECO:0000256" key="6">
    <source>
        <dbReference type="ARBA" id="ARBA00022679"/>
    </source>
</evidence>
<keyword evidence="8" id="KW-0677">Repeat</keyword>
<comment type="subcellular location">
    <subcellularLocation>
        <location evidence="1 15">Nucleus</location>
    </subcellularLocation>
</comment>
<dbReference type="SMART" id="SM00504">
    <property type="entry name" value="Ubox"/>
    <property type="match status" value="1"/>
</dbReference>
<dbReference type="VEuPathDB" id="TriTrypDB:TcIL3000_2_1350"/>
<dbReference type="GO" id="GO:0005737">
    <property type="term" value="C:cytoplasm"/>
    <property type="evidence" value="ECO:0007669"/>
    <property type="project" value="TreeGrafter"/>
</dbReference>
<feature type="domain" description="U-box" evidence="16">
    <location>
        <begin position="1"/>
        <end position="74"/>
    </location>
</feature>
<sequence length="492" mass="53295">MLCCISNRPPYEPVVSRSSGCLYERSLIEKYIAEHGRCPVTGETLHVDDLIAVRQSPVISTSAVSGDTVPNLLSKLHAQWDAIMLEQFVMRQKLAQTQQELEQALHQYEAACRVIAKLLHDSKPKGLFHVAEQEEEGQKFSLPDELKHDLDQQNSIQRSKRKSRTVPETLASTDDMHKFSEVRSFTTGKRACGADRPVDGRLFIGLEDATLACCDVKSGKVSTVGVGHEKAVRHVVSITDVSADSAALRVVSGSDDASLRLWTWEEEMLVCQGVVRHHSCGLVGLNKLTRDRLLISASSREVGLVDITRMDSVVCVTGASVGIPSITCLAAHPYGSIAAVGSEGGGFCVWNTAEMCVDSVVPLKGEGDVCSFSFNADCLTLAAGTQGGKVFLWDLRKIKEPIIQIPATKTGTIGSRQRRVAPIVAFDDFGKYLAVGGTTLRVYEWAALPENKQELCTLCSASRPAAGIFWGADARELLSCTGDGVVRVYGTA</sequence>
<dbReference type="PROSITE" id="PS51698">
    <property type="entry name" value="U_BOX"/>
    <property type="match status" value="1"/>
</dbReference>
<dbReference type="PANTHER" id="PTHR43995:SF1">
    <property type="entry name" value="PRE-MRNA-PROCESSING FACTOR 19"/>
    <property type="match status" value="1"/>
</dbReference>
<dbReference type="InterPro" id="IPR001680">
    <property type="entry name" value="WD40_rpt"/>
</dbReference>
<evidence type="ECO:0000256" key="12">
    <source>
        <dbReference type="ARBA" id="ARBA00023204"/>
    </source>
</evidence>
<evidence type="ECO:0000256" key="15">
    <source>
        <dbReference type="RuleBase" id="RU367101"/>
    </source>
</evidence>
<dbReference type="InterPro" id="IPR055340">
    <property type="entry name" value="RING-Ubox_PRP19"/>
</dbReference>
<evidence type="ECO:0000256" key="8">
    <source>
        <dbReference type="ARBA" id="ARBA00022737"/>
    </source>
</evidence>
<dbReference type="InterPro" id="IPR036322">
    <property type="entry name" value="WD40_repeat_dom_sf"/>
</dbReference>
<evidence type="ECO:0000256" key="9">
    <source>
        <dbReference type="ARBA" id="ARBA00022763"/>
    </source>
</evidence>
<keyword evidence="7 15" id="KW-0747">Spliceosome</keyword>
<dbReference type="EC" id="2.3.2.27" evidence="15"/>
<keyword evidence="11 15" id="KW-0508">mRNA splicing</keyword>
<dbReference type="CDD" id="cd16656">
    <property type="entry name" value="RING-Ubox_PRP19"/>
    <property type="match status" value="1"/>
</dbReference>
<evidence type="ECO:0000256" key="14">
    <source>
        <dbReference type="PROSITE-ProRule" id="PRU00221"/>
    </source>
</evidence>
<dbReference type="SUPFAM" id="SSF50978">
    <property type="entry name" value="WD40 repeat-like"/>
    <property type="match status" value="1"/>
</dbReference>
<dbReference type="FunFam" id="3.30.40.10:FF:000027">
    <property type="entry name" value="Pre-mRNA-processing factor 19, putative"/>
    <property type="match status" value="1"/>
</dbReference>
<accession>G0UJK4</accession>
<dbReference type="GO" id="GO:0000398">
    <property type="term" value="P:mRNA splicing, via spliceosome"/>
    <property type="evidence" value="ECO:0007669"/>
    <property type="project" value="InterPro"/>
</dbReference>
<comment type="subunit">
    <text evidence="15">Homotetramer.</text>
</comment>
<evidence type="ECO:0000256" key="10">
    <source>
        <dbReference type="ARBA" id="ARBA00022786"/>
    </source>
</evidence>
<dbReference type="InterPro" id="IPR015943">
    <property type="entry name" value="WD40/YVTN_repeat-like_dom_sf"/>
</dbReference>
<comment type="function">
    <text evidence="15">Ubiquitin-protein ligase which is mainly involved pre-mRNA splicing and DNA repair. Required for pre-mRNA splicing as component of the spliceosome.</text>
</comment>
<dbReference type="GO" id="GO:0070534">
    <property type="term" value="P:protein K63-linked ubiquitination"/>
    <property type="evidence" value="ECO:0007669"/>
    <property type="project" value="UniProtKB-UniRule"/>
</dbReference>
<keyword evidence="10 15" id="KW-0833">Ubl conjugation pathway</keyword>
<dbReference type="InterPro" id="IPR003613">
    <property type="entry name" value="Ubox_domain"/>
</dbReference>
<dbReference type="PANTHER" id="PTHR43995">
    <property type="entry name" value="PRE-MRNA-PROCESSING FACTOR 19"/>
    <property type="match status" value="1"/>
</dbReference>
<dbReference type="SUPFAM" id="SSF57850">
    <property type="entry name" value="RING/U-box"/>
    <property type="match status" value="1"/>
</dbReference>
<comment type="catalytic activity">
    <reaction evidence="15">
        <text>S-ubiquitinyl-[E2 ubiquitin-conjugating enzyme]-L-cysteine + [acceptor protein]-L-lysine = [E2 ubiquitin-conjugating enzyme]-L-cysteine + N(6)-ubiquitinyl-[acceptor protein]-L-lysine.</text>
        <dbReference type="EC" id="2.3.2.27"/>
    </reaction>
</comment>
<gene>
    <name evidence="17" type="ORF">TCIL3000_2_1350</name>
</gene>
<keyword evidence="9 15" id="KW-0227">DNA damage</keyword>
<comment type="pathway">
    <text evidence="2 15">Protein modification; protein ubiquitination.</text>
</comment>
<keyword evidence="13 15" id="KW-0539">Nucleus</keyword>
<dbReference type="AlphaFoldDB" id="G0UJK4"/>
<dbReference type="SMART" id="SM00320">
    <property type="entry name" value="WD40"/>
    <property type="match status" value="4"/>
</dbReference>
<evidence type="ECO:0000256" key="5">
    <source>
        <dbReference type="ARBA" id="ARBA00022664"/>
    </source>
</evidence>
<dbReference type="EMBL" id="HE575315">
    <property type="protein sequence ID" value="CCC89557.1"/>
    <property type="molecule type" value="Genomic_DNA"/>
</dbReference>
<dbReference type="GO" id="GO:0000974">
    <property type="term" value="C:Prp19 complex"/>
    <property type="evidence" value="ECO:0007669"/>
    <property type="project" value="UniProtKB-UniRule"/>
</dbReference>
<proteinExistence type="inferred from homology"/>
<comment type="similarity">
    <text evidence="3 15">Belongs to the WD repeat PRP19 family.</text>
</comment>
<dbReference type="Gene3D" id="2.130.10.10">
    <property type="entry name" value="YVTN repeat-like/Quinoprotein amine dehydrogenase"/>
    <property type="match status" value="1"/>
</dbReference>
<evidence type="ECO:0000256" key="11">
    <source>
        <dbReference type="ARBA" id="ARBA00023187"/>
    </source>
</evidence>
<dbReference type="Pfam" id="PF08606">
    <property type="entry name" value="Prp19"/>
    <property type="match status" value="1"/>
</dbReference>
<keyword evidence="4 14" id="KW-0853">WD repeat</keyword>
<keyword evidence="6 15" id="KW-0808">Transferase</keyword>
<dbReference type="UniPathway" id="UPA00143"/>
<evidence type="ECO:0000256" key="13">
    <source>
        <dbReference type="ARBA" id="ARBA00023242"/>
    </source>
</evidence>
<dbReference type="InterPro" id="IPR013083">
    <property type="entry name" value="Znf_RING/FYVE/PHD"/>
</dbReference>
<feature type="repeat" description="WD" evidence="14">
    <location>
        <begin position="231"/>
        <end position="262"/>
    </location>
</feature>
<evidence type="ECO:0000256" key="4">
    <source>
        <dbReference type="ARBA" id="ARBA00022574"/>
    </source>
</evidence>
<keyword evidence="5 15" id="KW-0507">mRNA processing</keyword>
<organism evidence="17">
    <name type="scientific">Trypanosoma congolense (strain IL3000)</name>
    <dbReference type="NCBI Taxonomy" id="1068625"/>
    <lineage>
        <taxon>Eukaryota</taxon>
        <taxon>Discoba</taxon>
        <taxon>Euglenozoa</taxon>
        <taxon>Kinetoplastea</taxon>
        <taxon>Metakinetoplastina</taxon>
        <taxon>Trypanosomatida</taxon>
        <taxon>Trypanosomatidae</taxon>
        <taxon>Trypanosoma</taxon>
        <taxon>Nannomonas</taxon>
    </lineage>
</organism>
<dbReference type="PROSITE" id="PS50082">
    <property type="entry name" value="WD_REPEATS_2"/>
    <property type="match status" value="1"/>
</dbReference>
<dbReference type="GO" id="GO:0071006">
    <property type="term" value="C:U2-type catalytic step 1 spliceosome"/>
    <property type="evidence" value="ECO:0007669"/>
    <property type="project" value="TreeGrafter"/>
</dbReference>
<evidence type="ECO:0000256" key="1">
    <source>
        <dbReference type="ARBA" id="ARBA00004123"/>
    </source>
</evidence>
<evidence type="ECO:0000256" key="2">
    <source>
        <dbReference type="ARBA" id="ARBA00004906"/>
    </source>
</evidence>
<dbReference type="InterPro" id="IPR038959">
    <property type="entry name" value="Prp19"/>
</dbReference>
<evidence type="ECO:0000313" key="17">
    <source>
        <dbReference type="EMBL" id="CCC89557.1"/>
    </source>
</evidence>
<protein>
    <recommendedName>
        <fullName evidence="15">Pre-mRNA-processing factor 19</fullName>
        <ecNumber evidence="15">2.3.2.27</ecNumber>
    </recommendedName>
</protein>
<dbReference type="GO" id="GO:0061630">
    <property type="term" value="F:ubiquitin protein ligase activity"/>
    <property type="evidence" value="ECO:0007669"/>
    <property type="project" value="UniProtKB-UniRule"/>
</dbReference>
<name>G0UJK4_TRYCI</name>
<dbReference type="Pfam" id="PF00400">
    <property type="entry name" value="WD40"/>
    <property type="match status" value="3"/>
</dbReference>
<reference evidence="17" key="1">
    <citation type="journal article" date="2012" name="Proc. Natl. Acad. Sci. U.S.A.">
        <title>Antigenic diversity is generated by distinct evolutionary mechanisms in African trypanosome species.</title>
        <authorList>
            <person name="Jackson A.P."/>
            <person name="Berry A."/>
            <person name="Aslett M."/>
            <person name="Allison H.C."/>
            <person name="Burton P."/>
            <person name="Vavrova-Anderson J."/>
            <person name="Brown R."/>
            <person name="Browne H."/>
            <person name="Corton N."/>
            <person name="Hauser H."/>
            <person name="Gamble J."/>
            <person name="Gilderthorp R."/>
            <person name="Marcello L."/>
            <person name="McQuillan J."/>
            <person name="Otto T.D."/>
            <person name="Quail M.A."/>
            <person name="Sanders M.J."/>
            <person name="van Tonder A."/>
            <person name="Ginger M.L."/>
            <person name="Field M.C."/>
            <person name="Barry J.D."/>
            <person name="Hertz-Fowler C."/>
            <person name="Berriman M."/>
        </authorList>
    </citation>
    <scope>NUCLEOTIDE SEQUENCE</scope>
    <source>
        <strain evidence="17">IL3000</strain>
    </source>
</reference>
<dbReference type="GO" id="GO:0006281">
    <property type="term" value="P:DNA repair"/>
    <property type="evidence" value="ECO:0007669"/>
    <property type="project" value="UniProtKB-KW"/>
</dbReference>
<dbReference type="InterPro" id="IPR013915">
    <property type="entry name" value="Prp19_cc"/>
</dbReference>